<evidence type="ECO:0000256" key="4">
    <source>
        <dbReference type="ARBA" id="ARBA00022496"/>
    </source>
</evidence>
<evidence type="ECO:0000256" key="1">
    <source>
        <dbReference type="ARBA" id="ARBA00004196"/>
    </source>
</evidence>
<dbReference type="CDD" id="cd01146">
    <property type="entry name" value="FhuD"/>
    <property type="match status" value="1"/>
</dbReference>
<keyword evidence="4" id="KW-0406">Ion transport</keyword>
<dbReference type="Proteomes" id="UP000542776">
    <property type="component" value="Unassembled WGS sequence"/>
</dbReference>
<dbReference type="GO" id="GO:1901678">
    <property type="term" value="P:iron coordination entity transport"/>
    <property type="evidence" value="ECO:0007669"/>
    <property type="project" value="UniProtKB-ARBA"/>
</dbReference>
<dbReference type="PROSITE" id="PS51318">
    <property type="entry name" value="TAT"/>
    <property type="match status" value="1"/>
</dbReference>
<keyword evidence="3" id="KW-0813">Transport</keyword>
<dbReference type="PRINTS" id="PR01715">
    <property type="entry name" value="FERRIBNDNGPP"/>
</dbReference>
<sequence length="301" mass="31833">MPHSLSLPMPRRRFLALTGGLGFAAWSPPSRADAPSFPARVATLDYGLAETMLAIGVEPVAIASAADWTTWVVEPPLPSAVADLGAAQDPNLERLAALRPDLVLSTDFTAMAEPALARIARVERVTLYGTGVDPLPRARTVTTLLGDMLGRAAEARSAIEAYDAEIAGLAGRLAGRSTEPLLLVSFLDPRHVRVYGRSGLYGNVLDGLGLRNAWDAPVNYWGFSTVGIEDLAAAPHARLVAVDPVAPDVWPTLARSPLWTGLPFVAASRVSTVAPALMFGALPSAGRFARLLCENLLGERA</sequence>
<reference evidence="7 8" key="1">
    <citation type="submission" date="2020-08" db="EMBL/GenBank/DDBJ databases">
        <title>Genomic Encyclopedia of Type Strains, Phase IV (KMG-IV): sequencing the most valuable type-strain genomes for metagenomic binning, comparative biology and taxonomic classification.</title>
        <authorList>
            <person name="Goeker M."/>
        </authorList>
    </citation>
    <scope>NUCLEOTIDE SEQUENCE [LARGE SCALE GENOMIC DNA]</scope>
    <source>
        <strain evidence="7 8">DSM 102238</strain>
    </source>
</reference>
<evidence type="ECO:0000256" key="2">
    <source>
        <dbReference type="ARBA" id="ARBA00008814"/>
    </source>
</evidence>
<organism evidence="7 8">
    <name type="scientific">Aureimonas pseudogalii</name>
    <dbReference type="NCBI Taxonomy" id="1744844"/>
    <lineage>
        <taxon>Bacteria</taxon>
        <taxon>Pseudomonadati</taxon>
        <taxon>Pseudomonadota</taxon>
        <taxon>Alphaproteobacteria</taxon>
        <taxon>Hyphomicrobiales</taxon>
        <taxon>Aurantimonadaceae</taxon>
        <taxon>Aureimonas</taxon>
    </lineage>
</organism>
<keyword evidence="4" id="KW-0410">Iron transport</keyword>
<evidence type="ECO:0000256" key="5">
    <source>
        <dbReference type="ARBA" id="ARBA00022729"/>
    </source>
</evidence>
<name>A0A7W6H419_9HYPH</name>
<keyword evidence="8" id="KW-1185">Reference proteome</keyword>
<accession>A0A7W6H419</accession>
<gene>
    <name evidence="7" type="ORF">GGR04_000320</name>
</gene>
<evidence type="ECO:0000313" key="7">
    <source>
        <dbReference type="EMBL" id="MBB3996499.1"/>
    </source>
</evidence>
<dbReference type="EMBL" id="JACIEK010000001">
    <property type="protein sequence ID" value="MBB3996499.1"/>
    <property type="molecule type" value="Genomic_DNA"/>
</dbReference>
<dbReference type="Pfam" id="PF01497">
    <property type="entry name" value="Peripla_BP_2"/>
    <property type="match status" value="1"/>
</dbReference>
<evidence type="ECO:0000313" key="8">
    <source>
        <dbReference type="Proteomes" id="UP000542776"/>
    </source>
</evidence>
<dbReference type="PANTHER" id="PTHR30532:SF1">
    <property type="entry name" value="IRON(3+)-HYDROXAMATE-BINDING PROTEIN FHUD"/>
    <property type="match status" value="1"/>
</dbReference>
<comment type="subcellular location">
    <subcellularLocation>
        <location evidence="1">Cell envelope</location>
    </subcellularLocation>
</comment>
<evidence type="ECO:0000259" key="6">
    <source>
        <dbReference type="PROSITE" id="PS50983"/>
    </source>
</evidence>
<dbReference type="Gene3D" id="3.40.50.1980">
    <property type="entry name" value="Nitrogenase molybdenum iron protein domain"/>
    <property type="match status" value="2"/>
</dbReference>
<protein>
    <submittedName>
        <fullName evidence="7">Iron complex transport system substrate-binding protein</fullName>
    </submittedName>
</protein>
<proteinExistence type="inferred from homology"/>
<dbReference type="InterPro" id="IPR002491">
    <property type="entry name" value="ABC_transptr_periplasmic_BD"/>
</dbReference>
<dbReference type="AlphaFoldDB" id="A0A7W6H419"/>
<dbReference type="InterPro" id="IPR051313">
    <property type="entry name" value="Bact_iron-sidero_bind"/>
</dbReference>
<dbReference type="PROSITE" id="PS50983">
    <property type="entry name" value="FE_B12_PBP"/>
    <property type="match status" value="1"/>
</dbReference>
<comment type="similarity">
    <text evidence="2">Belongs to the bacterial solute-binding protein 8 family.</text>
</comment>
<keyword evidence="5" id="KW-0732">Signal</keyword>
<dbReference type="InterPro" id="IPR006311">
    <property type="entry name" value="TAT_signal"/>
</dbReference>
<comment type="caution">
    <text evidence="7">The sequence shown here is derived from an EMBL/GenBank/DDBJ whole genome shotgun (WGS) entry which is preliminary data.</text>
</comment>
<dbReference type="PANTHER" id="PTHR30532">
    <property type="entry name" value="IRON III DICITRATE-BINDING PERIPLASMIC PROTEIN"/>
    <property type="match status" value="1"/>
</dbReference>
<dbReference type="GO" id="GO:0030288">
    <property type="term" value="C:outer membrane-bounded periplasmic space"/>
    <property type="evidence" value="ECO:0007669"/>
    <property type="project" value="TreeGrafter"/>
</dbReference>
<feature type="domain" description="Fe/B12 periplasmic-binding" evidence="6">
    <location>
        <begin position="40"/>
        <end position="300"/>
    </location>
</feature>
<dbReference type="RefSeq" id="WP_210291603.1">
    <property type="nucleotide sequence ID" value="NZ_JACIEK010000001.1"/>
</dbReference>
<evidence type="ECO:0000256" key="3">
    <source>
        <dbReference type="ARBA" id="ARBA00022448"/>
    </source>
</evidence>
<dbReference type="SUPFAM" id="SSF53807">
    <property type="entry name" value="Helical backbone' metal receptor"/>
    <property type="match status" value="1"/>
</dbReference>
<keyword evidence="4" id="KW-0408">Iron</keyword>